<feature type="region of interest" description="Disordered" evidence="1">
    <location>
        <begin position="23"/>
        <end position="64"/>
    </location>
</feature>
<accession>A0A024U4H6</accession>
<dbReference type="STRING" id="157072.A0A024U4H6"/>
<name>A0A024U4H6_9STRA</name>
<dbReference type="GO" id="GO:0006325">
    <property type="term" value="P:chromatin organization"/>
    <property type="evidence" value="ECO:0007669"/>
    <property type="project" value="TreeGrafter"/>
</dbReference>
<dbReference type="GeneID" id="20083806"/>
<protein>
    <recommendedName>
        <fullName evidence="2">FAM50A/XAP5 C-terminal domain-containing protein</fullName>
    </recommendedName>
</protein>
<gene>
    <name evidence="3" type="ORF">H310_06756</name>
</gene>
<evidence type="ECO:0000313" key="3">
    <source>
        <dbReference type="EMBL" id="ETW01154.1"/>
    </source>
</evidence>
<dbReference type="PANTHER" id="PTHR12722:SF0">
    <property type="entry name" value="PROTEIN FAM50A"/>
    <property type="match status" value="1"/>
</dbReference>
<feature type="compositionally biased region" description="Basic residues" evidence="1">
    <location>
        <begin position="109"/>
        <end position="119"/>
    </location>
</feature>
<sequence length="327" mass="37668">MSDIRRYGSSGVHTVEGNVAGSLAAQFSRQREKQEKEFEEKRKQIEADNARSSRIDKAFESHTDAATEAEFKRQTIGLVTAAEYRRRRENCSNPVAPDDEVVASQPPAKRAKPSKKKTAKPLSFSMDSDDDEAPNLPVKKALKCPFVETAFLPDKDREEEIAREKVRLTQEWTAEQARIKEEKVNIVYSYWNGSGHRQFITVTKGTTIRQFLDTVRQSLSKEFQDLRGVSTDNLMYIKEDLIIPHHVSFYDMIVTQARGKSGPLFHFDVHDDIRLVNDIRVERQDSHPGKVTHRAWYEKNRHIFPASRWENYDPAVPRDARYTTKGD</sequence>
<reference evidence="3" key="1">
    <citation type="submission" date="2013-12" db="EMBL/GenBank/DDBJ databases">
        <title>The Genome Sequence of Aphanomyces invadans NJM9701.</title>
        <authorList>
            <consortium name="The Broad Institute Genomics Platform"/>
            <person name="Russ C."/>
            <person name="Tyler B."/>
            <person name="van West P."/>
            <person name="Dieguez-Uribeondo J."/>
            <person name="Young S.K."/>
            <person name="Zeng Q."/>
            <person name="Gargeya S."/>
            <person name="Fitzgerald M."/>
            <person name="Abouelleil A."/>
            <person name="Alvarado L."/>
            <person name="Chapman S.B."/>
            <person name="Gainer-Dewar J."/>
            <person name="Goldberg J."/>
            <person name="Griggs A."/>
            <person name="Gujja S."/>
            <person name="Hansen M."/>
            <person name="Howarth C."/>
            <person name="Imamovic A."/>
            <person name="Ireland A."/>
            <person name="Larimer J."/>
            <person name="McCowan C."/>
            <person name="Murphy C."/>
            <person name="Pearson M."/>
            <person name="Poon T.W."/>
            <person name="Priest M."/>
            <person name="Roberts A."/>
            <person name="Saif S."/>
            <person name="Shea T."/>
            <person name="Sykes S."/>
            <person name="Wortman J."/>
            <person name="Nusbaum C."/>
            <person name="Birren B."/>
        </authorList>
    </citation>
    <scope>NUCLEOTIDE SEQUENCE [LARGE SCALE GENOMIC DNA]</scope>
    <source>
        <strain evidence="3">NJM9701</strain>
    </source>
</reference>
<evidence type="ECO:0000259" key="2">
    <source>
        <dbReference type="Pfam" id="PF04921"/>
    </source>
</evidence>
<dbReference type="OrthoDB" id="1562195at2759"/>
<dbReference type="PANTHER" id="PTHR12722">
    <property type="entry name" value="XAP-5 PROTEIN-RELATED"/>
    <property type="match status" value="1"/>
</dbReference>
<feature type="domain" description="FAM50A/XAP5 C-terminal" evidence="2">
    <location>
        <begin position="182"/>
        <end position="316"/>
    </location>
</feature>
<organism evidence="3">
    <name type="scientific">Aphanomyces invadans</name>
    <dbReference type="NCBI Taxonomy" id="157072"/>
    <lineage>
        <taxon>Eukaryota</taxon>
        <taxon>Sar</taxon>
        <taxon>Stramenopiles</taxon>
        <taxon>Oomycota</taxon>
        <taxon>Saprolegniomycetes</taxon>
        <taxon>Saprolegniales</taxon>
        <taxon>Verrucalvaceae</taxon>
        <taxon>Aphanomyces</taxon>
    </lineage>
</organism>
<feature type="region of interest" description="Disordered" evidence="1">
    <location>
        <begin position="89"/>
        <end position="136"/>
    </location>
</feature>
<dbReference type="RefSeq" id="XP_008870152.1">
    <property type="nucleotide sequence ID" value="XM_008871930.1"/>
</dbReference>
<dbReference type="VEuPathDB" id="FungiDB:H310_06756"/>
<dbReference type="eggNOG" id="KOG2894">
    <property type="taxonomic scope" value="Eukaryota"/>
</dbReference>
<feature type="compositionally biased region" description="Basic and acidic residues" evidence="1">
    <location>
        <begin position="29"/>
        <end position="64"/>
    </location>
</feature>
<dbReference type="InterPro" id="IPR048337">
    <property type="entry name" value="FAM50A/XAP5_C"/>
</dbReference>
<proteinExistence type="predicted"/>
<dbReference type="GO" id="GO:0005634">
    <property type="term" value="C:nucleus"/>
    <property type="evidence" value="ECO:0007669"/>
    <property type="project" value="InterPro"/>
</dbReference>
<dbReference type="Pfam" id="PF04921">
    <property type="entry name" value="XAP5"/>
    <property type="match status" value="1"/>
</dbReference>
<dbReference type="InterPro" id="IPR007005">
    <property type="entry name" value="XAP5"/>
</dbReference>
<evidence type="ECO:0000256" key="1">
    <source>
        <dbReference type="SAM" id="MobiDB-lite"/>
    </source>
</evidence>
<dbReference type="EMBL" id="KI913963">
    <property type="protein sequence ID" value="ETW01154.1"/>
    <property type="molecule type" value="Genomic_DNA"/>
</dbReference>
<dbReference type="AlphaFoldDB" id="A0A024U4H6"/>